<dbReference type="GO" id="GO:0006396">
    <property type="term" value="P:RNA processing"/>
    <property type="evidence" value="ECO:0007669"/>
    <property type="project" value="InterPro"/>
</dbReference>
<dbReference type="EMBL" id="RWGY01000031">
    <property type="protein sequence ID" value="TVU16404.1"/>
    <property type="molecule type" value="Genomic_DNA"/>
</dbReference>
<reference evidence="2 3" key="1">
    <citation type="journal article" date="2019" name="Sci. Rep.">
        <title>A high-quality genome of Eragrostis curvula grass provides insights into Poaceae evolution and supports new strategies to enhance forage quality.</title>
        <authorList>
            <person name="Carballo J."/>
            <person name="Santos B.A.C.M."/>
            <person name="Zappacosta D."/>
            <person name="Garbus I."/>
            <person name="Selva J.P."/>
            <person name="Gallo C.A."/>
            <person name="Diaz A."/>
            <person name="Albertini E."/>
            <person name="Caccamo M."/>
            <person name="Echenique V."/>
        </authorList>
    </citation>
    <scope>NUCLEOTIDE SEQUENCE [LARGE SCALE GENOMIC DNA]</scope>
    <source>
        <strain evidence="3">cv. Victoria</strain>
        <tissue evidence="2">Leaf</tissue>
    </source>
</reference>
<organism evidence="2 3">
    <name type="scientific">Eragrostis curvula</name>
    <name type="common">weeping love grass</name>
    <dbReference type="NCBI Taxonomy" id="38414"/>
    <lineage>
        <taxon>Eukaryota</taxon>
        <taxon>Viridiplantae</taxon>
        <taxon>Streptophyta</taxon>
        <taxon>Embryophyta</taxon>
        <taxon>Tracheophyta</taxon>
        <taxon>Spermatophyta</taxon>
        <taxon>Magnoliopsida</taxon>
        <taxon>Liliopsida</taxon>
        <taxon>Poales</taxon>
        <taxon>Poaceae</taxon>
        <taxon>PACMAD clade</taxon>
        <taxon>Chloridoideae</taxon>
        <taxon>Eragrostideae</taxon>
        <taxon>Eragrostidinae</taxon>
        <taxon>Eragrostis</taxon>
    </lineage>
</organism>
<name>A0A5J9TYD2_9POAL</name>
<dbReference type="PROSITE" id="PS50141">
    <property type="entry name" value="A_DEAMIN_EDITASE"/>
    <property type="match status" value="1"/>
</dbReference>
<dbReference type="Gramene" id="TVU16404">
    <property type="protein sequence ID" value="TVU16404"/>
    <property type="gene ID" value="EJB05_39963"/>
</dbReference>
<accession>A0A5J9TYD2</accession>
<dbReference type="SMART" id="SM00552">
    <property type="entry name" value="ADEAMc"/>
    <property type="match status" value="1"/>
</dbReference>
<evidence type="ECO:0000259" key="1">
    <source>
        <dbReference type="PROSITE" id="PS50141"/>
    </source>
</evidence>
<evidence type="ECO:0000313" key="2">
    <source>
        <dbReference type="EMBL" id="TVU16404.1"/>
    </source>
</evidence>
<dbReference type="GO" id="GO:0005737">
    <property type="term" value="C:cytoplasm"/>
    <property type="evidence" value="ECO:0007669"/>
    <property type="project" value="TreeGrafter"/>
</dbReference>
<keyword evidence="3" id="KW-1185">Reference proteome</keyword>
<protein>
    <recommendedName>
        <fullName evidence="1">A to I editase domain-containing protein</fullName>
    </recommendedName>
</protein>
<evidence type="ECO:0000313" key="3">
    <source>
        <dbReference type="Proteomes" id="UP000324897"/>
    </source>
</evidence>
<proteinExistence type="predicted"/>
<dbReference type="GO" id="GO:0008251">
    <property type="term" value="F:tRNA-specific adenosine deaminase activity"/>
    <property type="evidence" value="ECO:0007669"/>
    <property type="project" value="TreeGrafter"/>
</dbReference>
<comment type="caution">
    <text evidence="2">The sequence shown here is derived from an EMBL/GenBank/DDBJ whole genome shotgun (WGS) entry which is preliminary data.</text>
</comment>
<dbReference type="PANTHER" id="PTHR10910:SF62">
    <property type="entry name" value="AT07585P-RELATED"/>
    <property type="match status" value="1"/>
</dbReference>
<dbReference type="OrthoDB" id="10268011at2759"/>
<dbReference type="GO" id="GO:0003725">
    <property type="term" value="F:double-stranded RNA binding"/>
    <property type="evidence" value="ECO:0007669"/>
    <property type="project" value="TreeGrafter"/>
</dbReference>
<dbReference type="GO" id="GO:0003726">
    <property type="term" value="F:double-stranded RNA adenosine deaminase activity"/>
    <property type="evidence" value="ECO:0007669"/>
    <property type="project" value="TreeGrafter"/>
</dbReference>
<dbReference type="Pfam" id="PF02137">
    <property type="entry name" value="A_deamin"/>
    <property type="match status" value="1"/>
</dbReference>
<dbReference type="AlphaFoldDB" id="A0A5J9TYD2"/>
<gene>
    <name evidence="2" type="ORF">EJB05_39963</name>
</gene>
<dbReference type="Proteomes" id="UP000324897">
    <property type="component" value="Unassembled WGS sequence"/>
</dbReference>
<dbReference type="GO" id="GO:0005730">
    <property type="term" value="C:nucleolus"/>
    <property type="evidence" value="ECO:0007669"/>
    <property type="project" value="TreeGrafter"/>
</dbReference>
<sequence>MLPSSSPAPPRDAEVNPWAEAVSSAALRHYRSLPKKGKPQGRESTVLAAFLLSSAPLRPSVLSMATGTKCLGAARLSARGDLVHDAHAEVVARRALLRLVYSEIGGDSPPDWLVASGDGARWRLRDGLALHLYITQLPCGVMPVPPSSSELPREQLGSVNGCSDAGFVQRKPGRGDTTLSMSCFDKITRWSVAGIQGALLSHILEPLYLSTITIGQFPDGAPDGFSIENNIQKVLSARLSSLSHKIPTSFKFREPEVCEAPVPPKEFQQIAGNVPPLTCGYSICWNKFGLHEVILGTTGRKQGTSSKAACLPSTESLFCKRRLLEAFMSLKHPSIAKLKHKELSYHEIKDVAHEYQHTLELLREAPFFSCWRAKPAYLDSFTLSQ</sequence>
<dbReference type="GO" id="GO:0006382">
    <property type="term" value="P:adenosine to inosine editing"/>
    <property type="evidence" value="ECO:0007669"/>
    <property type="project" value="TreeGrafter"/>
</dbReference>
<dbReference type="InterPro" id="IPR002466">
    <property type="entry name" value="A_deamin"/>
</dbReference>
<dbReference type="PANTHER" id="PTHR10910">
    <property type="entry name" value="EUKARYOTE SPECIFIC DSRNA BINDING PROTEIN"/>
    <property type="match status" value="1"/>
</dbReference>
<feature type="non-terminal residue" evidence="2">
    <location>
        <position position="1"/>
    </location>
</feature>
<feature type="domain" description="A to I editase" evidence="1">
    <location>
        <begin position="63"/>
        <end position="381"/>
    </location>
</feature>